<dbReference type="Proteomes" id="UP001226091">
    <property type="component" value="Chromosome"/>
</dbReference>
<evidence type="ECO:0000313" key="2">
    <source>
        <dbReference type="Proteomes" id="UP001226091"/>
    </source>
</evidence>
<name>A0ACD4R9M0_9BACI</name>
<protein>
    <submittedName>
        <fullName evidence="1">Lipoprotein</fullName>
    </submittedName>
</protein>
<gene>
    <name evidence="1" type="ORF">QLQ22_21365</name>
</gene>
<keyword evidence="2" id="KW-1185">Reference proteome</keyword>
<sequence length="46" mass="5218">MKKIRKHLLLLALGTAILLTGCSKAEQNIHTADEEWPRIIKANQYS</sequence>
<keyword evidence="1" id="KW-0449">Lipoprotein</keyword>
<evidence type="ECO:0000313" key="1">
    <source>
        <dbReference type="EMBL" id="WHZ57178.1"/>
    </source>
</evidence>
<accession>A0ACD4R9M0</accession>
<organism evidence="1 2">
    <name type="scientific">Metabacillus hrfriensis</name>
    <dbReference type="NCBI Taxonomy" id="3048891"/>
    <lineage>
        <taxon>Bacteria</taxon>
        <taxon>Bacillati</taxon>
        <taxon>Bacillota</taxon>
        <taxon>Bacilli</taxon>
        <taxon>Bacillales</taxon>
        <taxon>Bacillaceae</taxon>
        <taxon>Metabacillus</taxon>
    </lineage>
</organism>
<reference evidence="2" key="1">
    <citation type="journal article" date="2025" name="Aquaculture">
        <title>Assessment of the bioflocculant production and safety properties of Metabacillus hrfriensis sp. nov. based on phenotypic and whole-genome sequencing analysis.</title>
        <authorList>
            <person name="Zhang R."/>
            <person name="Zhao Z."/>
            <person name="Luo L."/>
            <person name="Wang S."/>
            <person name="Guo K."/>
            <person name="Xu W."/>
        </authorList>
    </citation>
    <scope>NUCLEOTIDE SEQUENCE [LARGE SCALE GENOMIC DNA]</scope>
    <source>
        <strain evidence="2">CT-WN-B3</strain>
    </source>
</reference>
<dbReference type="EMBL" id="CP126116">
    <property type="protein sequence ID" value="WHZ57178.1"/>
    <property type="molecule type" value="Genomic_DNA"/>
</dbReference>
<proteinExistence type="predicted"/>